<keyword evidence="1" id="KW-0001">2Fe-2S</keyword>
<dbReference type="PROSITE" id="PS51296">
    <property type="entry name" value="RIESKE"/>
    <property type="match status" value="1"/>
</dbReference>
<organism evidence="8">
    <name type="scientific">Melampsora larici-populina (strain 98AG31 / pathotype 3-4-7)</name>
    <name type="common">Poplar leaf rust fungus</name>
    <dbReference type="NCBI Taxonomy" id="747676"/>
    <lineage>
        <taxon>Eukaryota</taxon>
        <taxon>Fungi</taxon>
        <taxon>Dikarya</taxon>
        <taxon>Basidiomycota</taxon>
        <taxon>Pucciniomycotina</taxon>
        <taxon>Pucciniomycetes</taxon>
        <taxon>Pucciniales</taxon>
        <taxon>Melampsoraceae</taxon>
        <taxon>Melampsora</taxon>
    </lineage>
</organism>
<dbReference type="CDD" id="cd00657">
    <property type="entry name" value="Ferritin_like"/>
    <property type="match status" value="1"/>
</dbReference>
<name>F4R3X5_MELLP</name>
<evidence type="ECO:0000259" key="6">
    <source>
        <dbReference type="PROSITE" id="PS51296"/>
    </source>
</evidence>
<evidence type="ECO:0000313" key="8">
    <source>
        <dbReference type="Proteomes" id="UP000001072"/>
    </source>
</evidence>
<proteinExistence type="predicted"/>
<feature type="compositionally biased region" description="Basic and acidic residues" evidence="5">
    <location>
        <begin position="42"/>
        <end position="58"/>
    </location>
</feature>
<dbReference type="InterPro" id="IPR007402">
    <property type="entry name" value="DUF455"/>
</dbReference>
<dbReference type="AlphaFoldDB" id="F4R3X5"/>
<evidence type="ECO:0000256" key="5">
    <source>
        <dbReference type="SAM" id="MobiDB-lite"/>
    </source>
</evidence>
<dbReference type="InterPro" id="IPR017941">
    <property type="entry name" value="Rieske_2Fe-2S"/>
</dbReference>
<gene>
    <name evidence="7" type="ORF">MELLADRAFT_46386</name>
</gene>
<evidence type="ECO:0000313" key="7">
    <source>
        <dbReference type="EMBL" id="EGG12697.1"/>
    </source>
</evidence>
<dbReference type="GeneID" id="18928336"/>
<sequence>MILISELSLLRSDWKYLVGLKTLDQVCSVSIILYGINQNHHQENGKMENGKEENRSHQENQSNQETVKDDAVKDEKEEKNVREDGKEETVKEETVNEETVKDENSKKELSKKESSKLETQEQIEWLAIQEECPHLGQSLIHAEIQIEDDNLIAICPWHSYDFDLRTGESSTGLKACVIKTFVKELDGIQYLFFDRIEFDSFNQNTNQNTNQKTNQEKEKKGNEEEEEEEWKLFSITPISQKIKSTITSEQELPSSLLSWASLILQTPNPIQKIQYTRHSIDLFKSHQIPLTNQTDSNSKTLKSELPPLQPVRETSLDTLRFDDFKFTKKGKSGNEKNRIKLLHSLANIELWAIDLTWDLLCRFGNYGLDQLNKHHKLPREFFLDFCKVAGDEAKHFTILREAIQRLGSDWGELPVHNGLWQSARDTSHSLISRICIIHLVHEARGLDVNPTQIKRVKAAGDFETAKVLEIIHADEITHVAAGHKWLNYLCNQSDPKLDPVEVFRREVKLHFMGKLKPPFNVEDRLKAGLDPSFYENLD</sequence>
<evidence type="ECO:0000256" key="1">
    <source>
        <dbReference type="ARBA" id="ARBA00022714"/>
    </source>
</evidence>
<dbReference type="STRING" id="747676.F4R3X5"/>
<keyword evidence="2" id="KW-0479">Metal-binding</keyword>
<dbReference type="KEGG" id="mlr:MELLADRAFT_46386"/>
<dbReference type="InterPro" id="IPR009078">
    <property type="entry name" value="Ferritin-like_SF"/>
</dbReference>
<dbReference type="OrthoDB" id="426882at2759"/>
<feature type="region of interest" description="Disordered" evidence="5">
    <location>
        <begin position="42"/>
        <end position="114"/>
    </location>
</feature>
<keyword evidence="8" id="KW-1185">Reference proteome</keyword>
<evidence type="ECO:0000256" key="4">
    <source>
        <dbReference type="ARBA" id="ARBA00023014"/>
    </source>
</evidence>
<feature type="region of interest" description="Disordered" evidence="5">
    <location>
        <begin position="203"/>
        <end position="229"/>
    </location>
</feature>
<dbReference type="Pfam" id="PF00355">
    <property type="entry name" value="Rieske"/>
    <property type="match status" value="1"/>
</dbReference>
<dbReference type="Proteomes" id="UP000001072">
    <property type="component" value="Unassembled WGS sequence"/>
</dbReference>
<dbReference type="InterPro" id="IPR036922">
    <property type="entry name" value="Rieske_2Fe-2S_sf"/>
</dbReference>
<dbReference type="Pfam" id="PF04305">
    <property type="entry name" value="DUF455"/>
    <property type="match status" value="1"/>
</dbReference>
<keyword evidence="4" id="KW-0411">Iron-sulfur</keyword>
<dbReference type="GO" id="GO:0051537">
    <property type="term" value="F:2 iron, 2 sulfur cluster binding"/>
    <property type="evidence" value="ECO:0007669"/>
    <property type="project" value="UniProtKB-KW"/>
</dbReference>
<feature type="compositionally biased region" description="Basic and acidic residues" evidence="5">
    <location>
        <begin position="66"/>
        <end position="114"/>
    </location>
</feature>
<keyword evidence="3" id="KW-0408">Iron</keyword>
<dbReference type="SUPFAM" id="SSF47240">
    <property type="entry name" value="Ferritin-like"/>
    <property type="match status" value="1"/>
</dbReference>
<feature type="compositionally biased region" description="Low complexity" evidence="5">
    <location>
        <begin position="203"/>
        <end position="213"/>
    </location>
</feature>
<dbReference type="SUPFAM" id="SSF50022">
    <property type="entry name" value="ISP domain"/>
    <property type="match status" value="1"/>
</dbReference>
<accession>F4R3X5</accession>
<dbReference type="RefSeq" id="XP_007403635.1">
    <property type="nucleotide sequence ID" value="XM_007403573.1"/>
</dbReference>
<dbReference type="Gene3D" id="2.102.10.10">
    <property type="entry name" value="Rieske [2Fe-2S] iron-sulphur domain"/>
    <property type="match status" value="1"/>
</dbReference>
<protein>
    <recommendedName>
        <fullName evidence="6">Rieske domain-containing protein</fullName>
    </recommendedName>
</protein>
<dbReference type="eggNOG" id="ENOG502QTFW">
    <property type="taxonomic scope" value="Eukaryota"/>
</dbReference>
<evidence type="ECO:0000256" key="2">
    <source>
        <dbReference type="ARBA" id="ARBA00022723"/>
    </source>
</evidence>
<dbReference type="InParanoid" id="F4R3X5"/>
<dbReference type="HOGENOM" id="CLU_035354_4_0_1"/>
<dbReference type="EMBL" id="GL883090">
    <property type="protein sequence ID" value="EGG12697.1"/>
    <property type="molecule type" value="Genomic_DNA"/>
</dbReference>
<dbReference type="PANTHER" id="PTHR42782">
    <property type="entry name" value="SI:CH73-314G15.3"/>
    <property type="match status" value="1"/>
</dbReference>
<dbReference type="PANTHER" id="PTHR42782:SF2">
    <property type="entry name" value="3-OXOACYL-[ACYL-CARRIER-PROTEIN] SYNTHASE-LIKE PROTEIN"/>
    <property type="match status" value="1"/>
</dbReference>
<dbReference type="VEuPathDB" id="FungiDB:MELLADRAFT_46386"/>
<feature type="domain" description="Rieske" evidence="6">
    <location>
        <begin position="124"/>
        <end position="191"/>
    </location>
</feature>
<reference evidence="8" key="1">
    <citation type="journal article" date="2011" name="Proc. Natl. Acad. Sci. U.S.A.">
        <title>Obligate biotrophy features unraveled by the genomic analysis of rust fungi.</title>
        <authorList>
            <person name="Duplessis S."/>
            <person name="Cuomo C.A."/>
            <person name="Lin Y.-C."/>
            <person name="Aerts A."/>
            <person name="Tisserant E."/>
            <person name="Veneault-Fourrey C."/>
            <person name="Joly D.L."/>
            <person name="Hacquard S."/>
            <person name="Amselem J."/>
            <person name="Cantarel B.L."/>
            <person name="Chiu R."/>
            <person name="Coutinho P.M."/>
            <person name="Feau N."/>
            <person name="Field M."/>
            <person name="Frey P."/>
            <person name="Gelhaye E."/>
            <person name="Goldberg J."/>
            <person name="Grabherr M.G."/>
            <person name="Kodira C.D."/>
            <person name="Kohler A."/>
            <person name="Kuees U."/>
            <person name="Lindquist E.A."/>
            <person name="Lucas S.M."/>
            <person name="Mago R."/>
            <person name="Mauceli E."/>
            <person name="Morin E."/>
            <person name="Murat C."/>
            <person name="Pangilinan J.L."/>
            <person name="Park R."/>
            <person name="Pearson M."/>
            <person name="Quesneville H."/>
            <person name="Rouhier N."/>
            <person name="Sakthikumar S."/>
            <person name="Salamov A.A."/>
            <person name="Schmutz J."/>
            <person name="Selles B."/>
            <person name="Shapiro H."/>
            <person name="Tanguay P."/>
            <person name="Tuskan G.A."/>
            <person name="Henrissat B."/>
            <person name="Van de Peer Y."/>
            <person name="Rouze P."/>
            <person name="Ellis J.G."/>
            <person name="Dodds P.N."/>
            <person name="Schein J.E."/>
            <person name="Zhong S."/>
            <person name="Hamelin R.C."/>
            <person name="Grigoriev I.V."/>
            <person name="Szabo L.J."/>
            <person name="Martin F."/>
        </authorList>
    </citation>
    <scope>NUCLEOTIDE SEQUENCE [LARGE SCALE GENOMIC DNA]</scope>
    <source>
        <strain evidence="8">98AG31 / pathotype 3-4-7</strain>
    </source>
</reference>
<dbReference type="GO" id="GO:0046872">
    <property type="term" value="F:metal ion binding"/>
    <property type="evidence" value="ECO:0007669"/>
    <property type="project" value="UniProtKB-KW"/>
</dbReference>
<evidence type="ECO:0000256" key="3">
    <source>
        <dbReference type="ARBA" id="ARBA00023004"/>
    </source>
</evidence>